<evidence type="ECO:0000256" key="4">
    <source>
        <dbReference type="PROSITE-ProRule" id="PRU00433"/>
    </source>
</evidence>
<keyword evidence="1 4" id="KW-0349">Heme</keyword>
<accession>A0A2A4SNK6</accession>
<evidence type="ECO:0000313" key="8">
    <source>
        <dbReference type="Proteomes" id="UP000218113"/>
    </source>
</evidence>
<dbReference type="Pfam" id="PF02239">
    <property type="entry name" value="Cytochrom_D1"/>
    <property type="match status" value="1"/>
</dbReference>
<comment type="caution">
    <text evidence="7">The sequence shown here is derived from an EMBL/GenBank/DDBJ whole genome shotgun (WGS) entry which is preliminary data.</text>
</comment>
<dbReference type="GO" id="GO:0009055">
    <property type="term" value="F:electron transfer activity"/>
    <property type="evidence" value="ECO:0007669"/>
    <property type="project" value="InterPro"/>
</dbReference>
<evidence type="ECO:0000256" key="1">
    <source>
        <dbReference type="ARBA" id="ARBA00022617"/>
    </source>
</evidence>
<evidence type="ECO:0000256" key="2">
    <source>
        <dbReference type="ARBA" id="ARBA00022723"/>
    </source>
</evidence>
<keyword evidence="3 4" id="KW-0408">Iron</keyword>
<sequence length="474" mass="53652">MKRLLLILCLSIYLAATAIAESNISPADTYQANCASCHGEKRYGSYAPPLIPVFLKRQQNHHLEKIIAEGLASTQMPAFEQVLTKEEIAGLVTFIRTPVKNVQWTPEDILNSRVIFPPKETKIPDDLNREKIVLVVERGTRSVIVLNGETMEELHRFDVGEIHGGPKFDGSYKQVFVVTRDGKLTGYNLEKGYTTVKANIAVNTRNIAVSPEGDFLAVANLLPQNLTIFDTKLNPLKVFPLPAKPSGVYHLPGTKQFILALRDSPKLYLLKYPELSLREVQLKYPFEDFMFVPGQNKLFASSRKRKSIYLYNLDTFTLEKTLPIDGFPHLFSATFFLKDKKLFAALNHMHIPQLSIINMEDLTIEKTIKLKGAGYFVRTHPKSPYLWIDTNTEEIQLVGKENLNLLKQTIHPAPGKKAMHIEFDHSGEKALISVWNQKGGVVIYDSSSLKETQRIPFNMPIGKYNAYNKTHFPL</sequence>
<dbReference type="AlphaFoldDB" id="A0A2A4SNK6"/>
<dbReference type="Proteomes" id="UP000218113">
    <property type="component" value="Unassembled WGS sequence"/>
</dbReference>
<evidence type="ECO:0000256" key="5">
    <source>
        <dbReference type="SAM" id="SignalP"/>
    </source>
</evidence>
<dbReference type="CDD" id="cd20784">
    <property type="entry name" value="8prop_hemeD1_cyt_cd1-like"/>
    <property type="match status" value="1"/>
</dbReference>
<organism evidence="7 8">
    <name type="scientific">SAR324 cluster bacterium</name>
    <dbReference type="NCBI Taxonomy" id="2024889"/>
    <lineage>
        <taxon>Bacteria</taxon>
        <taxon>Deltaproteobacteria</taxon>
        <taxon>SAR324 cluster</taxon>
    </lineage>
</organism>
<dbReference type="InterPro" id="IPR009056">
    <property type="entry name" value="Cyt_c-like_dom"/>
</dbReference>
<dbReference type="Gene3D" id="1.10.760.10">
    <property type="entry name" value="Cytochrome c-like domain"/>
    <property type="match status" value="1"/>
</dbReference>
<dbReference type="InterPro" id="IPR051200">
    <property type="entry name" value="Host-pathogen_enzymatic-act"/>
</dbReference>
<protein>
    <recommendedName>
        <fullName evidence="6">Cytochrome c domain-containing protein</fullName>
    </recommendedName>
</protein>
<dbReference type="EMBL" id="NVSR01000153">
    <property type="protein sequence ID" value="PCI22946.1"/>
    <property type="molecule type" value="Genomic_DNA"/>
</dbReference>
<dbReference type="InterPro" id="IPR003143">
    <property type="entry name" value="Cyt_cd1_C_sf"/>
</dbReference>
<keyword evidence="5" id="KW-0732">Signal</keyword>
<dbReference type="InterPro" id="IPR036909">
    <property type="entry name" value="Cyt_c-like_dom_sf"/>
</dbReference>
<dbReference type="PROSITE" id="PS51007">
    <property type="entry name" value="CYTC"/>
    <property type="match status" value="1"/>
</dbReference>
<gene>
    <name evidence="7" type="ORF">COB67_13185</name>
</gene>
<dbReference type="InterPro" id="IPR011048">
    <property type="entry name" value="Haem_d1_sf"/>
</dbReference>
<evidence type="ECO:0000259" key="6">
    <source>
        <dbReference type="PROSITE" id="PS51007"/>
    </source>
</evidence>
<feature type="chain" id="PRO_5012743174" description="Cytochrome c domain-containing protein" evidence="5">
    <location>
        <begin position="21"/>
        <end position="474"/>
    </location>
</feature>
<feature type="signal peptide" evidence="5">
    <location>
        <begin position="1"/>
        <end position="20"/>
    </location>
</feature>
<proteinExistence type="predicted"/>
<dbReference type="Pfam" id="PF13442">
    <property type="entry name" value="Cytochrome_CBB3"/>
    <property type="match status" value="1"/>
</dbReference>
<dbReference type="GO" id="GO:0020037">
    <property type="term" value="F:heme binding"/>
    <property type="evidence" value="ECO:0007669"/>
    <property type="project" value="InterPro"/>
</dbReference>
<dbReference type="SUPFAM" id="SSF51004">
    <property type="entry name" value="C-terminal (heme d1) domain of cytochrome cd1-nitrite reductase"/>
    <property type="match status" value="1"/>
</dbReference>
<reference evidence="8" key="1">
    <citation type="submission" date="2017-08" db="EMBL/GenBank/DDBJ databases">
        <title>A dynamic microbial community with high functional redundancy inhabits the cold, oxic subseafloor aquifer.</title>
        <authorList>
            <person name="Tully B.J."/>
            <person name="Wheat C.G."/>
            <person name="Glazer B.T."/>
            <person name="Huber J.A."/>
        </authorList>
    </citation>
    <scope>NUCLEOTIDE SEQUENCE [LARGE SCALE GENOMIC DNA]</scope>
</reference>
<dbReference type="SUPFAM" id="SSF46626">
    <property type="entry name" value="Cytochrome c"/>
    <property type="match status" value="1"/>
</dbReference>
<evidence type="ECO:0000313" key="7">
    <source>
        <dbReference type="EMBL" id="PCI22946.1"/>
    </source>
</evidence>
<dbReference type="PANTHER" id="PTHR47197:SF3">
    <property type="entry name" value="DIHYDRO-HEME D1 DEHYDROGENASE"/>
    <property type="match status" value="1"/>
</dbReference>
<dbReference type="Gene3D" id="2.140.10.20">
    <property type="entry name" value="C-terminal (heme d1) domain of cytochrome cd1-nitrite reductase"/>
    <property type="match status" value="1"/>
</dbReference>
<name>A0A2A4SNK6_9DELT</name>
<dbReference type="PANTHER" id="PTHR47197">
    <property type="entry name" value="PROTEIN NIRF"/>
    <property type="match status" value="1"/>
</dbReference>
<feature type="domain" description="Cytochrome c" evidence="6">
    <location>
        <begin position="21"/>
        <end position="99"/>
    </location>
</feature>
<keyword evidence="2 4" id="KW-0479">Metal-binding</keyword>
<evidence type="ECO:0000256" key="3">
    <source>
        <dbReference type="ARBA" id="ARBA00023004"/>
    </source>
</evidence>
<dbReference type="GO" id="GO:0046872">
    <property type="term" value="F:metal ion binding"/>
    <property type="evidence" value="ECO:0007669"/>
    <property type="project" value="UniProtKB-KW"/>
</dbReference>